<feature type="domain" description="HD" evidence="1">
    <location>
        <begin position="38"/>
        <end position="143"/>
    </location>
</feature>
<name>A0A916NHF2_9PROT</name>
<reference evidence="2" key="1">
    <citation type="submission" date="2021-04" db="EMBL/GenBank/DDBJ databases">
        <authorList>
            <person name="Hornung B."/>
        </authorList>
    </citation>
    <scope>NUCLEOTIDE SEQUENCE</scope>
    <source>
        <strain evidence="2">G5G6</strain>
    </source>
</reference>
<dbReference type="RefSeq" id="WP_220635256.1">
    <property type="nucleotide sequence ID" value="NZ_CAJQUM010000001.1"/>
</dbReference>
<gene>
    <name evidence="2" type="ORF">GTOL_11153</name>
</gene>
<evidence type="ECO:0000259" key="1">
    <source>
        <dbReference type="Pfam" id="PF01966"/>
    </source>
</evidence>
<dbReference type="SUPFAM" id="SSF109604">
    <property type="entry name" value="HD-domain/PDEase-like"/>
    <property type="match status" value="1"/>
</dbReference>
<dbReference type="Gene3D" id="1.10.3210.10">
    <property type="entry name" value="Hypothetical protein af1432"/>
    <property type="match status" value="1"/>
</dbReference>
<comment type="caution">
    <text evidence="2">The sequence shown here is derived from an EMBL/GenBank/DDBJ whole genome shotgun (WGS) entry which is preliminary data.</text>
</comment>
<dbReference type="EMBL" id="CAJQUM010000001">
    <property type="protein sequence ID" value="CAG4883271.1"/>
    <property type="molecule type" value="Genomic_DNA"/>
</dbReference>
<keyword evidence="3" id="KW-1185">Reference proteome</keyword>
<dbReference type="Proteomes" id="UP000742786">
    <property type="component" value="Unassembled WGS sequence"/>
</dbReference>
<dbReference type="InterPro" id="IPR006674">
    <property type="entry name" value="HD_domain"/>
</dbReference>
<sequence length="203" mass="23859">MKETHYPVYLRAREYWNTRFNDFHMPLAYLHGCELLLAYPAADADIVIPAIFLHDVGWKLIPEEEQGRAYGPTMEDESLRRIEDESLRRQHEIDGARIANEILTDVNYDPRKREMIVRIIDGHDSRLESLSEEDSLVKDADKLWRFTLVGVDIHYREFGKPLKEYVPWLSNQIDRWFFTERGKQMAHEALAKVKHAVAEVGHV</sequence>
<protein>
    <recommendedName>
        <fullName evidence="1">HD domain-containing protein</fullName>
    </recommendedName>
</protein>
<dbReference type="Pfam" id="PF01966">
    <property type="entry name" value="HD"/>
    <property type="match status" value="1"/>
</dbReference>
<evidence type="ECO:0000313" key="3">
    <source>
        <dbReference type="Proteomes" id="UP000742786"/>
    </source>
</evidence>
<proteinExistence type="predicted"/>
<dbReference type="AlphaFoldDB" id="A0A916NHF2"/>
<accession>A0A916NHF2</accession>
<organism evidence="2 3">
    <name type="scientific">Georgfuchsia toluolica</name>
    <dbReference type="NCBI Taxonomy" id="424218"/>
    <lineage>
        <taxon>Bacteria</taxon>
        <taxon>Pseudomonadati</taxon>
        <taxon>Pseudomonadota</taxon>
        <taxon>Betaproteobacteria</taxon>
        <taxon>Nitrosomonadales</taxon>
        <taxon>Sterolibacteriaceae</taxon>
        <taxon>Georgfuchsia</taxon>
    </lineage>
</organism>
<evidence type="ECO:0000313" key="2">
    <source>
        <dbReference type="EMBL" id="CAG4883271.1"/>
    </source>
</evidence>